<keyword evidence="2 3" id="KW-0040">ANK repeat</keyword>
<evidence type="ECO:0000256" key="4">
    <source>
        <dbReference type="SAM" id="MobiDB-lite"/>
    </source>
</evidence>
<dbReference type="GO" id="GO:0085020">
    <property type="term" value="P:protein K6-linked ubiquitination"/>
    <property type="evidence" value="ECO:0007669"/>
    <property type="project" value="TreeGrafter"/>
</dbReference>
<dbReference type="Proteomes" id="UP001049176">
    <property type="component" value="Chromosome 7"/>
</dbReference>
<organism evidence="5 6">
    <name type="scientific">Marasmius oreades</name>
    <name type="common">fairy-ring Marasmius</name>
    <dbReference type="NCBI Taxonomy" id="181124"/>
    <lineage>
        <taxon>Eukaryota</taxon>
        <taxon>Fungi</taxon>
        <taxon>Dikarya</taxon>
        <taxon>Basidiomycota</taxon>
        <taxon>Agaricomycotina</taxon>
        <taxon>Agaricomycetes</taxon>
        <taxon>Agaricomycetidae</taxon>
        <taxon>Agaricales</taxon>
        <taxon>Marasmiineae</taxon>
        <taxon>Marasmiaceae</taxon>
        <taxon>Marasmius</taxon>
    </lineage>
</organism>
<accession>A0A9P7UPZ1</accession>
<evidence type="ECO:0000313" key="6">
    <source>
        <dbReference type="Proteomes" id="UP001049176"/>
    </source>
</evidence>
<evidence type="ECO:0000256" key="1">
    <source>
        <dbReference type="ARBA" id="ARBA00022737"/>
    </source>
</evidence>
<dbReference type="SUPFAM" id="SSF48403">
    <property type="entry name" value="Ankyrin repeat"/>
    <property type="match status" value="1"/>
</dbReference>
<feature type="repeat" description="ANK" evidence="3">
    <location>
        <begin position="35"/>
        <end position="67"/>
    </location>
</feature>
<comment type="caution">
    <text evidence="5">The sequence shown here is derived from an EMBL/GenBank/DDBJ whole genome shotgun (WGS) entry which is preliminary data.</text>
</comment>
<sequence length="239" mass="26177">MSNKNIWVAAGDGDLERVKILIEEQSISPNAPDSFTYTPMHAAASYGHLHVLEYLISKGGDVNITDSDGDTPLYTVENIVTARFLVDHGATINLVNHERISPITHLSEDFPQISSFLESHPSHRPASDHITNMQSQSEIQMSQYAQNIASEHLTSELLSSIQTLAEQGVPQDRIEAELRRLVGDTVAQSLTEGYELSVQEGPENTASTSGRRQHPADDSSTHRAADGVNGVVDKKPRIE</sequence>
<keyword evidence="1" id="KW-0677">Repeat</keyword>
<dbReference type="PROSITE" id="PS50297">
    <property type="entry name" value="ANK_REP_REGION"/>
    <property type="match status" value="1"/>
</dbReference>
<protein>
    <recommendedName>
        <fullName evidence="7">Ankyrin</fullName>
    </recommendedName>
</protein>
<dbReference type="InterPro" id="IPR002110">
    <property type="entry name" value="Ankyrin_rpt"/>
</dbReference>
<evidence type="ECO:0000256" key="3">
    <source>
        <dbReference type="PROSITE-ProRule" id="PRU00023"/>
    </source>
</evidence>
<dbReference type="PANTHER" id="PTHR24171">
    <property type="entry name" value="ANKYRIN REPEAT DOMAIN-CONTAINING PROTEIN 39-RELATED"/>
    <property type="match status" value="1"/>
</dbReference>
<dbReference type="PROSITE" id="PS50088">
    <property type="entry name" value="ANK_REPEAT"/>
    <property type="match status" value="1"/>
</dbReference>
<dbReference type="SMART" id="SM00248">
    <property type="entry name" value="ANK"/>
    <property type="match status" value="3"/>
</dbReference>
<dbReference type="GeneID" id="66080506"/>
<dbReference type="GO" id="GO:0004842">
    <property type="term" value="F:ubiquitin-protein transferase activity"/>
    <property type="evidence" value="ECO:0007669"/>
    <property type="project" value="TreeGrafter"/>
</dbReference>
<feature type="compositionally biased region" description="Basic and acidic residues" evidence="4">
    <location>
        <begin position="214"/>
        <end position="225"/>
    </location>
</feature>
<dbReference type="PANTHER" id="PTHR24171:SF8">
    <property type="entry name" value="BRCA1-ASSOCIATED RING DOMAIN PROTEIN 1"/>
    <property type="match status" value="1"/>
</dbReference>
<evidence type="ECO:0000256" key="2">
    <source>
        <dbReference type="ARBA" id="ARBA00023043"/>
    </source>
</evidence>
<proteinExistence type="predicted"/>
<gene>
    <name evidence="5" type="ORF">E1B28_011431</name>
</gene>
<feature type="region of interest" description="Disordered" evidence="4">
    <location>
        <begin position="193"/>
        <end position="239"/>
    </location>
</feature>
<evidence type="ECO:0008006" key="7">
    <source>
        <dbReference type="Google" id="ProtNLM"/>
    </source>
</evidence>
<dbReference type="KEGG" id="more:E1B28_011431"/>
<dbReference type="AlphaFoldDB" id="A0A9P7UPZ1"/>
<dbReference type="RefSeq" id="XP_043006248.1">
    <property type="nucleotide sequence ID" value="XM_043156461.1"/>
</dbReference>
<dbReference type="Pfam" id="PF12796">
    <property type="entry name" value="Ank_2"/>
    <property type="match status" value="1"/>
</dbReference>
<dbReference type="OrthoDB" id="19174at2759"/>
<keyword evidence="6" id="KW-1185">Reference proteome</keyword>
<name>A0A9P7UPZ1_9AGAR</name>
<dbReference type="InterPro" id="IPR036770">
    <property type="entry name" value="Ankyrin_rpt-contain_sf"/>
</dbReference>
<evidence type="ECO:0000313" key="5">
    <source>
        <dbReference type="EMBL" id="KAG7089778.1"/>
    </source>
</evidence>
<dbReference type="Gene3D" id="1.25.40.20">
    <property type="entry name" value="Ankyrin repeat-containing domain"/>
    <property type="match status" value="1"/>
</dbReference>
<reference evidence="5" key="1">
    <citation type="journal article" date="2021" name="Genome Biol. Evol.">
        <title>The assembled and annotated genome of the fairy-ring fungus Marasmius oreades.</title>
        <authorList>
            <person name="Hiltunen M."/>
            <person name="Ament-Velasquez S.L."/>
            <person name="Johannesson H."/>
        </authorList>
    </citation>
    <scope>NUCLEOTIDE SEQUENCE</scope>
    <source>
        <strain evidence="5">03SP1</strain>
    </source>
</reference>
<dbReference type="EMBL" id="CM032187">
    <property type="protein sequence ID" value="KAG7089778.1"/>
    <property type="molecule type" value="Genomic_DNA"/>
</dbReference>